<reference evidence="2 3" key="1">
    <citation type="journal article" date="2016" name="Nat. Commun.">
        <title>Thousands of microbial genomes shed light on interconnected biogeochemical processes in an aquifer system.</title>
        <authorList>
            <person name="Anantharaman K."/>
            <person name="Brown C.T."/>
            <person name="Hug L.A."/>
            <person name="Sharon I."/>
            <person name="Castelle C.J."/>
            <person name="Probst A.J."/>
            <person name="Thomas B.C."/>
            <person name="Singh A."/>
            <person name="Wilkins M.J."/>
            <person name="Karaoz U."/>
            <person name="Brodie E.L."/>
            <person name="Williams K.H."/>
            <person name="Hubbard S.S."/>
            <person name="Banfield J.F."/>
        </authorList>
    </citation>
    <scope>NUCLEOTIDE SEQUENCE [LARGE SCALE GENOMIC DNA]</scope>
</reference>
<name>A0A1F6NY74_9BACT</name>
<feature type="transmembrane region" description="Helical" evidence="1">
    <location>
        <begin position="140"/>
        <end position="157"/>
    </location>
</feature>
<feature type="transmembrane region" description="Helical" evidence="1">
    <location>
        <begin position="90"/>
        <end position="106"/>
    </location>
</feature>
<dbReference type="Proteomes" id="UP000177907">
    <property type="component" value="Unassembled WGS sequence"/>
</dbReference>
<dbReference type="STRING" id="1798704.A3J93_01620"/>
<feature type="transmembrane region" description="Helical" evidence="1">
    <location>
        <begin position="58"/>
        <end position="78"/>
    </location>
</feature>
<feature type="transmembrane region" description="Helical" evidence="1">
    <location>
        <begin position="6"/>
        <end position="23"/>
    </location>
</feature>
<keyword evidence="1" id="KW-1133">Transmembrane helix</keyword>
<comment type="caution">
    <text evidence="2">The sequence shown here is derived from an EMBL/GenBank/DDBJ whole genome shotgun (WGS) entry which is preliminary data.</text>
</comment>
<evidence type="ECO:0000313" key="2">
    <source>
        <dbReference type="EMBL" id="OGH88770.1"/>
    </source>
</evidence>
<dbReference type="EMBL" id="MFQZ01000001">
    <property type="protein sequence ID" value="OGH88770.1"/>
    <property type="molecule type" value="Genomic_DNA"/>
</dbReference>
<protein>
    <submittedName>
        <fullName evidence="2">Uncharacterized protein</fullName>
    </submittedName>
</protein>
<feature type="transmembrane region" description="Helical" evidence="1">
    <location>
        <begin position="169"/>
        <end position="187"/>
    </location>
</feature>
<evidence type="ECO:0000256" key="1">
    <source>
        <dbReference type="SAM" id="Phobius"/>
    </source>
</evidence>
<dbReference type="AlphaFoldDB" id="A0A1F6NY74"/>
<organism evidence="2 3">
    <name type="scientific">Candidatus Magasanikbacteria bacterium RIFOXYC2_FULL_42_28</name>
    <dbReference type="NCBI Taxonomy" id="1798704"/>
    <lineage>
        <taxon>Bacteria</taxon>
        <taxon>Candidatus Magasanikiibacteriota</taxon>
    </lineage>
</organism>
<accession>A0A1F6NY74</accession>
<evidence type="ECO:0000313" key="3">
    <source>
        <dbReference type="Proteomes" id="UP000177907"/>
    </source>
</evidence>
<keyword evidence="1" id="KW-0472">Membrane</keyword>
<sequence>MNHALMGEIAMAFTVIAYVPYIVSIFRNRTKPNRTTWLVLFLIGAITFIVYRDAGAQATLGVALANVVGPLVVFILAIKFGEGWKGKGDFKYLVFSAIAIALWQLYDSPVIGLVFNLLADFIAFLPTIKKSFQEPWTEDLPTWCIFTLGGIINLLAIEQWQFHIVIYPLYILLAEGSVAGLLLWVHFTKNKDWYKIKS</sequence>
<keyword evidence="1" id="KW-0812">Transmembrane</keyword>
<proteinExistence type="predicted"/>
<gene>
    <name evidence="2" type="ORF">A3J93_01620</name>
</gene>
<feature type="transmembrane region" description="Helical" evidence="1">
    <location>
        <begin position="35"/>
        <end position="52"/>
    </location>
</feature>